<keyword evidence="14 29" id="KW-0728">SH3 domain</keyword>
<protein>
    <submittedName>
        <fullName evidence="34">Drebrin-like protein A isoform X1</fullName>
    </submittedName>
</protein>
<dbReference type="Pfam" id="PF14604">
    <property type="entry name" value="SH3_9"/>
    <property type="match status" value="1"/>
</dbReference>
<evidence type="ECO:0000256" key="13">
    <source>
        <dbReference type="ARBA" id="ARBA00011039"/>
    </source>
</evidence>
<evidence type="ECO:0000256" key="21">
    <source>
        <dbReference type="ARBA" id="ARBA00023034"/>
    </source>
</evidence>
<keyword evidence="25" id="KW-0206">Cytoskeleton</keyword>
<evidence type="ECO:0000256" key="2">
    <source>
        <dbReference type="ARBA" id="ARBA00004188"/>
    </source>
</evidence>
<evidence type="ECO:0000256" key="30">
    <source>
        <dbReference type="SAM" id="MobiDB-lite"/>
    </source>
</evidence>
<dbReference type="PANTHER" id="PTHR10829:SF12">
    <property type="entry name" value="DREBRIN-LIKE PROTEIN"/>
    <property type="match status" value="1"/>
</dbReference>
<feature type="compositionally biased region" description="Acidic residues" evidence="30">
    <location>
        <begin position="532"/>
        <end position="548"/>
    </location>
</feature>
<feature type="compositionally biased region" description="Polar residues" evidence="30">
    <location>
        <begin position="449"/>
        <end position="460"/>
    </location>
</feature>
<dbReference type="Gene3D" id="2.30.30.40">
    <property type="entry name" value="SH3 Domains"/>
    <property type="match status" value="1"/>
</dbReference>
<evidence type="ECO:0000256" key="17">
    <source>
        <dbReference type="ARBA" id="ARBA00022490"/>
    </source>
</evidence>
<evidence type="ECO:0000256" key="5">
    <source>
        <dbReference type="ARBA" id="ARBA00004279"/>
    </source>
</evidence>
<keyword evidence="23" id="KW-0472">Membrane</keyword>
<evidence type="ECO:0000256" key="16">
    <source>
        <dbReference type="ARBA" id="ARBA00022475"/>
    </source>
</evidence>
<evidence type="ECO:0000256" key="25">
    <source>
        <dbReference type="ARBA" id="ARBA00023212"/>
    </source>
</evidence>
<proteinExistence type="inferred from homology"/>
<keyword evidence="17" id="KW-0963">Cytoplasm</keyword>
<dbReference type="GO" id="GO:0098974">
    <property type="term" value="P:postsynaptic actin cytoskeleton organization"/>
    <property type="evidence" value="ECO:0007669"/>
    <property type="project" value="TreeGrafter"/>
</dbReference>
<evidence type="ECO:0000256" key="29">
    <source>
        <dbReference type="PROSITE-ProRule" id="PRU00192"/>
    </source>
</evidence>
<dbReference type="PANTHER" id="PTHR10829">
    <property type="entry name" value="CORTACTIN AND DREBRIN"/>
    <property type="match status" value="1"/>
</dbReference>
<feature type="compositionally biased region" description="Polar residues" evidence="30">
    <location>
        <begin position="272"/>
        <end position="286"/>
    </location>
</feature>
<dbReference type="FunFam" id="3.40.20.10:FF:000011">
    <property type="entry name" value="Drebrin-like protein B"/>
    <property type="match status" value="1"/>
</dbReference>
<dbReference type="GO" id="GO:0030833">
    <property type="term" value="P:regulation of actin filament polymerization"/>
    <property type="evidence" value="ECO:0007669"/>
    <property type="project" value="TreeGrafter"/>
</dbReference>
<dbReference type="GO" id="GO:0043204">
    <property type="term" value="C:perikaryon"/>
    <property type="evidence" value="ECO:0007669"/>
    <property type="project" value="UniProtKB-SubCell"/>
</dbReference>
<comment type="subcellular location">
    <subcellularLocation>
        <location evidence="7">Cell membrane</location>
        <topology evidence="7">Peripheral membrane protein</topology>
        <orientation evidence="7">Cytoplasmic side</orientation>
    </subcellularLocation>
    <subcellularLocation>
        <location evidence="5">Cell projection</location>
        <location evidence="5">Dendrite</location>
    </subcellularLocation>
    <subcellularLocation>
        <location evidence="10">Cell projection</location>
        <location evidence="10">Lamellipodium</location>
    </subcellularLocation>
    <subcellularLocation>
        <location evidence="2">Cell projection</location>
        <location evidence="2">Podosome</location>
    </subcellularLocation>
    <subcellularLocation>
        <location evidence="8">Cell projection</location>
        <location evidence="8">Ruffle</location>
    </subcellularLocation>
    <subcellularLocation>
        <location evidence="12">Cytoplasm</location>
        <location evidence="12">Cell cortex</location>
    </subcellularLocation>
    <subcellularLocation>
        <location evidence="3">Cytoplasm</location>
        <location evidence="3">Cytoskeleton</location>
    </subcellularLocation>
    <subcellularLocation>
        <location evidence="11">Cytoplasm</location>
        <location evidence="11">Cytosol</location>
    </subcellularLocation>
    <subcellularLocation>
        <location evidence="1">Cytoplasmic vesicle</location>
        <location evidence="1">Clathrin-coated vesicle membrane</location>
        <topology evidence="1">Peripheral membrane protein</topology>
        <orientation evidence="1">Cytoplasmic side</orientation>
    </subcellularLocation>
    <subcellularLocation>
        <location evidence="6">Early endosome</location>
    </subcellularLocation>
    <subcellularLocation>
        <location evidence="4">Golgi apparatus membrane</location>
        <topology evidence="4">Peripheral membrane protein</topology>
        <orientation evidence="4">Cytoplasmic side</orientation>
    </subcellularLocation>
    <subcellularLocation>
        <location evidence="9">Perikaryon</location>
    </subcellularLocation>
    <subcellularLocation>
        <location evidence="28">Postsynaptic density</location>
    </subcellularLocation>
</comment>
<evidence type="ECO:0000256" key="22">
    <source>
        <dbReference type="ARBA" id="ARBA00023054"/>
    </source>
</evidence>
<evidence type="ECO:0000256" key="9">
    <source>
        <dbReference type="ARBA" id="ARBA00004484"/>
    </source>
</evidence>
<evidence type="ECO:0000256" key="12">
    <source>
        <dbReference type="ARBA" id="ARBA00004544"/>
    </source>
</evidence>
<dbReference type="GO" id="GO:0045211">
    <property type="term" value="C:postsynaptic membrane"/>
    <property type="evidence" value="ECO:0007669"/>
    <property type="project" value="TreeGrafter"/>
</dbReference>
<feature type="compositionally biased region" description="Basic and acidic residues" evidence="30">
    <location>
        <begin position="332"/>
        <end position="406"/>
    </location>
</feature>
<keyword evidence="33" id="KW-1185">Reference proteome</keyword>
<evidence type="ECO:0000256" key="7">
    <source>
        <dbReference type="ARBA" id="ARBA00004413"/>
    </source>
</evidence>
<dbReference type="GO" id="GO:0061003">
    <property type="term" value="P:positive regulation of dendritic spine morphogenesis"/>
    <property type="evidence" value="ECO:0007669"/>
    <property type="project" value="TreeGrafter"/>
</dbReference>
<dbReference type="GeneID" id="113054571"/>
<dbReference type="PROSITE" id="PS50002">
    <property type="entry name" value="SH3"/>
    <property type="match status" value="1"/>
</dbReference>
<keyword evidence="22" id="KW-0175">Coiled coil</keyword>
<dbReference type="SUPFAM" id="SSF50044">
    <property type="entry name" value="SH3-domain"/>
    <property type="match status" value="1"/>
</dbReference>
<dbReference type="Gene3D" id="3.40.20.10">
    <property type="entry name" value="Severin"/>
    <property type="match status" value="1"/>
</dbReference>
<dbReference type="SMART" id="SM00102">
    <property type="entry name" value="ADF"/>
    <property type="match status" value="1"/>
</dbReference>
<evidence type="ECO:0000313" key="33">
    <source>
        <dbReference type="Proteomes" id="UP000515129"/>
    </source>
</evidence>
<dbReference type="GO" id="GO:0030864">
    <property type="term" value="C:cortical actin cytoskeleton"/>
    <property type="evidence" value="ECO:0007669"/>
    <property type="project" value="TreeGrafter"/>
</dbReference>
<dbReference type="GO" id="GO:0030665">
    <property type="term" value="C:clathrin-coated vesicle membrane"/>
    <property type="evidence" value="ECO:0007669"/>
    <property type="project" value="UniProtKB-SubCell"/>
</dbReference>
<evidence type="ECO:0000256" key="11">
    <source>
        <dbReference type="ARBA" id="ARBA00004514"/>
    </source>
</evidence>
<keyword evidence="16" id="KW-1003">Cell membrane</keyword>
<evidence type="ECO:0000256" key="27">
    <source>
        <dbReference type="ARBA" id="ARBA00023329"/>
    </source>
</evidence>
<evidence type="ECO:0000256" key="14">
    <source>
        <dbReference type="ARBA" id="ARBA00022443"/>
    </source>
</evidence>
<dbReference type="InterPro" id="IPR036028">
    <property type="entry name" value="SH3-like_dom_sf"/>
</dbReference>
<dbReference type="Proteomes" id="UP000515129">
    <property type="component" value="Chromosome 35"/>
</dbReference>
<dbReference type="CDD" id="cd11960">
    <property type="entry name" value="SH3_Abp1_eu"/>
    <property type="match status" value="1"/>
</dbReference>
<dbReference type="InterPro" id="IPR035717">
    <property type="entry name" value="Drebrin-like_SH3"/>
</dbReference>
<evidence type="ECO:0000256" key="18">
    <source>
        <dbReference type="ARBA" id="ARBA00022753"/>
    </source>
</evidence>
<evidence type="ECO:0000256" key="19">
    <source>
        <dbReference type="ARBA" id="ARBA00022949"/>
    </source>
</evidence>
<accession>A0A6P6KUK6</accession>
<evidence type="ECO:0000256" key="23">
    <source>
        <dbReference type="ARBA" id="ARBA00023136"/>
    </source>
</evidence>
<dbReference type="Pfam" id="PF00241">
    <property type="entry name" value="Cofilin_ADF"/>
    <property type="match status" value="1"/>
</dbReference>
<feature type="region of interest" description="Disordered" evidence="30">
    <location>
        <begin position="504"/>
        <end position="559"/>
    </location>
</feature>
<name>A0A6P6KUK6_CARAU</name>
<evidence type="ECO:0000256" key="10">
    <source>
        <dbReference type="ARBA" id="ARBA00004510"/>
    </source>
</evidence>
<dbReference type="PROSITE" id="PS51263">
    <property type="entry name" value="ADF_H"/>
    <property type="match status" value="1"/>
</dbReference>
<dbReference type="GO" id="GO:0051015">
    <property type="term" value="F:actin filament binding"/>
    <property type="evidence" value="ECO:0007669"/>
    <property type="project" value="TreeGrafter"/>
</dbReference>
<evidence type="ECO:0000256" key="8">
    <source>
        <dbReference type="ARBA" id="ARBA00004466"/>
    </source>
</evidence>
<evidence type="ECO:0000256" key="20">
    <source>
        <dbReference type="ARBA" id="ARBA00023018"/>
    </source>
</evidence>
<dbReference type="OrthoDB" id="5971719at2759"/>
<dbReference type="GO" id="GO:0005829">
    <property type="term" value="C:cytosol"/>
    <property type="evidence" value="ECO:0007669"/>
    <property type="project" value="UniProtKB-SubCell"/>
</dbReference>
<evidence type="ECO:0000256" key="15">
    <source>
        <dbReference type="ARBA" id="ARBA00022448"/>
    </source>
</evidence>
<dbReference type="GO" id="GO:0005769">
    <property type="term" value="C:early endosome"/>
    <property type="evidence" value="ECO:0007669"/>
    <property type="project" value="UniProtKB-SubCell"/>
</dbReference>
<dbReference type="CDD" id="cd11281">
    <property type="entry name" value="ADF_drebrin_like"/>
    <property type="match status" value="1"/>
</dbReference>
<dbReference type="InterPro" id="IPR029006">
    <property type="entry name" value="ADF-H/Gelsolin-like_dom_sf"/>
</dbReference>
<evidence type="ECO:0000256" key="1">
    <source>
        <dbReference type="ARBA" id="ARBA00004145"/>
    </source>
</evidence>
<dbReference type="KEGG" id="caua:113054571"/>
<dbReference type="RefSeq" id="XP_026075990.1">
    <property type="nucleotide sequence ID" value="XM_026220205.1"/>
</dbReference>
<dbReference type="GO" id="GO:0030027">
    <property type="term" value="C:lamellipodium"/>
    <property type="evidence" value="ECO:0007669"/>
    <property type="project" value="UniProtKB-SubCell"/>
</dbReference>
<dbReference type="InterPro" id="IPR002108">
    <property type="entry name" value="ADF-H"/>
</dbReference>
<evidence type="ECO:0000313" key="34">
    <source>
        <dbReference type="RefSeq" id="XP_026075990.1"/>
    </source>
</evidence>
<dbReference type="SMART" id="SM00326">
    <property type="entry name" value="SH3"/>
    <property type="match status" value="1"/>
</dbReference>
<feature type="domain" description="SH3" evidence="31">
    <location>
        <begin position="595"/>
        <end position="653"/>
    </location>
</feature>
<evidence type="ECO:0000259" key="32">
    <source>
        <dbReference type="PROSITE" id="PS51263"/>
    </source>
</evidence>
<keyword evidence="21" id="KW-0333">Golgi apparatus</keyword>
<evidence type="ECO:0000256" key="26">
    <source>
        <dbReference type="ARBA" id="ARBA00023273"/>
    </source>
</evidence>
<dbReference type="GO" id="GO:0045773">
    <property type="term" value="P:positive regulation of axon extension"/>
    <property type="evidence" value="ECO:0007669"/>
    <property type="project" value="TreeGrafter"/>
</dbReference>
<evidence type="ECO:0000256" key="28">
    <source>
        <dbReference type="ARBA" id="ARBA00034105"/>
    </source>
</evidence>
<keyword evidence="19" id="KW-0965">Cell junction</keyword>
<reference evidence="34" key="1">
    <citation type="submission" date="2025-08" db="UniProtKB">
        <authorList>
            <consortium name="RefSeq"/>
        </authorList>
    </citation>
    <scope>IDENTIFICATION</scope>
    <source>
        <strain evidence="34">Wakin</strain>
        <tissue evidence="34">Muscle</tissue>
    </source>
</reference>
<evidence type="ECO:0000256" key="6">
    <source>
        <dbReference type="ARBA" id="ARBA00004412"/>
    </source>
</evidence>
<dbReference type="PRINTS" id="PR00452">
    <property type="entry name" value="SH3DOMAIN"/>
</dbReference>
<dbReference type="GO" id="GO:0000139">
    <property type="term" value="C:Golgi membrane"/>
    <property type="evidence" value="ECO:0007669"/>
    <property type="project" value="UniProtKB-SubCell"/>
</dbReference>
<dbReference type="GO" id="GO:0005884">
    <property type="term" value="C:actin filament"/>
    <property type="evidence" value="ECO:0007669"/>
    <property type="project" value="TreeGrafter"/>
</dbReference>
<evidence type="ECO:0000259" key="31">
    <source>
        <dbReference type="PROSITE" id="PS50002"/>
    </source>
</evidence>
<dbReference type="AlphaFoldDB" id="A0A6P6KUK6"/>
<dbReference type="GO" id="GO:0014069">
    <property type="term" value="C:postsynaptic density"/>
    <property type="evidence" value="ECO:0007669"/>
    <property type="project" value="UniProtKB-SubCell"/>
</dbReference>
<gene>
    <name evidence="34" type="primary">LOC113054571</name>
</gene>
<dbReference type="GO" id="GO:0001726">
    <property type="term" value="C:ruffle"/>
    <property type="evidence" value="ECO:0007669"/>
    <property type="project" value="UniProtKB-SubCell"/>
</dbReference>
<keyword evidence="18" id="KW-0967">Endosome</keyword>
<keyword evidence="20" id="KW-0770">Synapse</keyword>
<keyword evidence="27" id="KW-0968">Cytoplasmic vesicle</keyword>
<dbReference type="GO" id="GO:0048812">
    <property type="term" value="P:neuron projection morphogenesis"/>
    <property type="evidence" value="ECO:0007669"/>
    <property type="project" value="TreeGrafter"/>
</dbReference>
<feature type="region of interest" description="Disordered" evidence="30">
    <location>
        <begin position="321"/>
        <end position="492"/>
    </location>
</feature>
<feature type="domain" description="ADF-H" evidence="32">
    <location>
        <begin position="2"/>
        <end position="133"/>
    </location>
</feature>
<comment type="similarity">
    <text evidence="13">Belongs to the ABP1 family.</text>
</comment>
<evidence type="ECO:0000256" key="24">
    <source>
        <dbReference type="ARBA" id="ARBA00023203"/>
    </source>
</evidence>
<evidence type="ECO:0000256" key="4">
    <source>
        <dbReference type="ARBA" id="ARBA00004255"/>
    </source>
</evidence>
<dbReference type="GO" id="GO:0002102">
    <property type="term" value="C:podosome"/>
    <property type="evidence" value="ECO:0007669"/>
    <property type="project" value="UniProtKB-SubCell"/>
</dbReference>
<keyword evidence="15" id="KW-0813">Transport</keyword>
<organism evidence="33 34">
    <name type="scientific">Carassius auratus</name>
    <name type="common">Goldfish</name>
    <dbReference type="NCBI Taxonomy" id="7957"/>
    <lineage>
        <taxon>Eukaryota</taxon>
        <taxon>Metazoa</taxon>
        <taxon>Chordata</taxon>
        <taxon>Craniata</taxon>
        <taxon>Vertebrata</taxon>
        <taxon>Euteleostomi</taxon>
        <taxon>Actinopterygii</taxon>
        <taxon>Neopterygii</taxon>
        <taxon>Teleostei</taxon>
        <taxon>Ostariophysi</taxon>
        <taxon>Cypriniformes</taxon>
        <taxon>Cyprinidae</taxon>
        <taxon>Cyprininae</taxon>
        <taxon>Carassius</taxon>
    </lineage>
</organism>
<dbReference type="SUPFAM" id="SSF55753">
    <property type="entry name" value="Actin depolymerizing proteins"/>
    <property type="match status" value="1"/>
</dbReference>
<keyword evidence="26" id="KW-0966">Cell projection</keyword>
<dbReference type="GO" id="GO:0030427">
    <property type="term" value="C:site of polarized growth"/>
    <property type="evidence" value="ECO:0007669"/>
    <property type="project" value="TreeGrafter"/>
</dbReference>
<evidence type="ECO:0000256" key="3">
    <source>
        <dbReference type="ARBA" id="ARBA00004245"/>
    </source>
</evidence>
<feature type="compositionally biased region" description="Basic and acidic residues" evidence="30">
    <location>
        <begin position="185"/>
        <end position="259"/>
    </location>
</feature>
<dbReference type="InterPro" id="IPR001452">
    <property type="entry name" value="SH3_domain"/>
</dbReference>
<keyword evidence="24" id="KW-0009">Actin-binding</keyword>
<feature type="region of interest" description="Disordered" evidence="30">
    <location>
        <begin position="182"/>
        <end position="303"/>
    </location>
</feature>
<dbReference type="FunFam" id="2.30.30.40:FF:000046">
    <property type="entry name" value="Drebrin-like protein isoform B"/>
    <property type="match status" value="1"/>
</dbReference>
<sequence>MAVNLSKNGPALTDAYNEVVNGRTATNWVLFTYEGNSNDIRVAGKGDGGLEEMVEELNSGKVMYAFCKVLDPSSGVPKFVLINWTGEGVKDIRKGVCANHVHSMANFLRGAHVTINARSDDDAEPAAIMEKVSKGSGVNYNIHKESSQNNSCEPLGRVGSVYKKVSALDEIQITDRESFWAQAEQDEKNRRQEERRKANEERQRLEKERRDHDAREANERERRRREREKEIDQQRLFEKKQEARNEDQEQRKVEKEQKENQSPVKAGILRSESVQKANVSKGSGVNYNIHKESSQNNSCEPLGRVGSVYKKVSALDEIQITDRESFWAQAEQDEKNRRQEERRKANEERQRLEKERRDHDAREANERERRRREREKEIDQQRLFEKKQEARNEDQEQRKVEKEQKENQSPVKAGILRPESVQKANEAASVISQRSINPRELFMQKERSLANSATPSSATRPGQLRSPFLSKQAVSADIPPNESRSQPLSPVRPVAAASVSHIPAPVSPVHKTPTFPVKYEDPFSEDPFVTEQAEDSEDEWDDSDEEGSSPDAGKQQSYDVNNIYTNIPSHENLYENVNQEDFQNHAGEEAETGGNQNICARALYDYQASDDSEITFDPDDIITGIEMIDEGWWRGYSPDGHYGLFPANYVELL</sequence>
<dbReference type="GO" id="GO:0030425">
    <property type="term" value="C:dendrite"/>
    <property type="evidence" value="ECO:0007669"/>
    <property type="project" value="UniProtKB-SubCell"/>
</dbReference>